<dbReference type="AlphaFoldDB" id="A0A840MTH8"/>
<proteinExistence type="predicted"/>
<keyword evidence="2" id="KW-1185">Reference proteome</keyword>
<evidence type="ECO:0000313" key="2">
    <source>
        <dbReference type="Proteomes" id="UP000575898"/>
    </source>
</evidence>
<dbReference type="Proteomes" id="UP000575898">
    <property type="component" value="Unassembled WGS sequence"/>
</dbReference>
<accession>A0A840MTH8</accession>
<protein>
    <submittedName>
        <fullName evidence="1">Uncharacterized protein</fullName>
    </submittedName>
</protein>
<comment type="caution">
    <text evidence="1">The sequence shown here is derived from an EMBL/GenBank/DDBJ whole genome shotgun (WGS) entry which is preliminary data.</text>
</comment>
<name>A0A840MTH8_9PROT</name>
<gene>
    <name evidence="1" type="ORF">HNQ59_002994</name>
</gene>
<sequence>MTIRDRQCLMDQGFSALAMVKLMLQIRKHDDRADAIVISEAPFSDQDG</sequence>
<organism evidence="1 2">
    <name type="scientific">Chitinivorax tropicus</name>
    <dbReference type="NCBI Taxonomy" id="714531"/>
    <lineage>
        <taxon>Bacteria</taxon>
        <taxon>Pseudomonadati</taxon>
        <taxon>Pseudomonadota</taxon>
        <taxon>Betaproteobacteria</taxon>
        <taxon>Chitinivorax</taxon>
    </lineage>
</organism>
<reference evidence="1 2" key="1">
    <citation type="submission" date="2020-08" db="EMBL/GenBank/DDBJ databases">
        <title>Genomic Encyclopedia of Type Strains, Phase IV (KMG-IV): sequencing the most valuable type-strain genomes for metagenomic binning, comparative biology and taxonomic classification.</title>
        <authorList>
            <person name="Goeker M."/>
        </authorList>
    </citation>
    <scope>NUCLEOTIDE SEQUENCE [LARGE SCALE GENOMIC DNA]</scope>
    <source>
        <strain evidence="1 2">DSM 27165</strain>
    </source>
</reference>
<dbReference type="EMBL" id="JACHHY010000019">
    <property type="protein sequence ID" value="MBB5019686.1"/>
    <property type="molecule type" value="Genomic_DNA"/>
</dbReference>
<evidence type="ECO:0000313" key="1">
    <source>
        <dbReference type="EMBL" id="MBB5019686.1"/>
    </source>
</evidence>